<keyword evidence="2" id="KW-1185">Reference proteome</keyword>
<accession>A0A0S4LAG4</accession>
<dbReference type="AlphaFoldDB" id="A0A0S4LAG4"/>
<dbReference type="Proteomes" id="UP000199032">
    <property type="component" value="Unassembled WGS sequence"/>
</dbReference>
<organism evidence="1 2">
    <name type="scientific">Candidatus Nitrospira nitrosa</name>
    <dbReference type="NCBI Taxonomy" id="1742972"/>
    <lineage>
        <taxon>Bacteria</taxon>
        <taxon>Pseudomonadati</taxon>
        <taxon>Nitrospirota</taxon>
        <taxon>Nitrospiria</taxon>
        <taxon>Nitrospirales</taxon>
        <taxon>Nitrospiraceae</taxon>
        <taxon>Nitrospira</taxon>
    </lineage>
</organism>
<reference evidence="1 2" key="1">
    <citation type="submission" date="2015-10" db="EMBL/GenBank/DDBJ databases">
        <authorList>
            <person name="Gilbert D.G."/>
        </authorList>
    </citation>
    <scope>NUCLEOTIDE SEQUENCE [LARGE SCALE GENOMIC DNA]</scope>
    <source>
        <strain evidence="1">COMA1</strain>
    </source>
</reference>
<protein>
    <recommendedName>
        <fullName evidence="3">PPM-type phosphatase domain-containing protein</fullName>
    </recommendedName>
</protein>
<evidence type="ECO:0000313" key="2">
    <source>
        <dbReference type="Proteomes" id="UP000199032"/>
    </source>
</evidence>
<name>A0A0S4LAG4_9BACT</name>
<sequence length="32" mass="3407">MLMGRDDSFLVAASDGCEEILTVCMLVSLACI</sequence>
<dbReference type="STRING" id="1742972.COMA1_11241"/>
<dbReference type="PROSITE" id="PS51257">
    <property type="entry name" value="PROKAR_LIPOPROTEIN"/>
    <property type="match status" value="1"/>
</dbReference>
<dbReference type="EMBL" id="CZQA01000001">
    <property type="protein sequence ID" value="CUS33597.1"/>
    <property type="molecule type" value="Genomic_DNA"/>
</dbReference>
<evidence type="ECO:0000313" key="1">
    <source>
        <dbReference type="EMBL" id="CUS33597.1"/>
    </source>
</evidence>
<evidence type="ECO:0008006" key="3">
    <source>
        <dbReference type="Google" id="ProtNLM"/>
    </source>
</evidence>
<gene>
    <name evidence="1" type="ORF">COMA1_11241</name>
</gene>
<proteinExistence type="predicted"/>